<keyword evidence="7" id="KW-0539">Nucleus</keyword>
<keyword evidence="8" id="KW-0131">Cell cycle</keyword>
<dbReference type="Gene3D" id="6.10.250.1900">
    <property type="match status" value="1"/>
</dbReference>
<evidence type="ECO:0000256" key="8">
    <source>
        <dbReference type="ARBA" id="ARBA00023306"/>
    </source>
</evidence>
<evidence type="ECO:0000256" key="10">
    <source>
        <dbReference type="SAM" id="MobiDB-lite"/>
    </source>
</evidence>
<evidence type="ECO:0000256" key="6">
    <source>
        <dbReference type="ARBA" id="ARBA00022776"/>
    </source>
</evidence>
<dbReference type="Proteomes" id="UP000694865">
    <property type="component" value="Unplaced"/>
</dbReference>
<dbReference type="InterPro" id="IPR046466">
    <property type="entry name" value="Borealin_C"/>
</dbReference>
<organism evidence="13 14">
    <name type="scientific">Saccoglossus kowalevskii</name>
    <name type="common">Acorn worm</name>
    <dbReference type="NCBI Taxonomy" id="10224"/>
    <lineage>
        <taxon>Eukaryota</taxon>
        <taxon>Metazoa</taxon>
        <taxon>Hemichordata</taxon>
        <taxon>Enteropneusta</taxon>
        <taxon>Harrimaniidae</taxon>
        <taxon>Saccoglossus</taxon>
    </lineage>
</organism>
<evidence type="ECO:0000256" key="9">
    <source>
        <dbReference type="ARBA" id="ARBA00023328"/>
    </source>
</evidence>
<protein>
    <submittedName>
        <fullName evidence="14">Borealin-like</fullName>
    </submittedName>
</protein>
<evidence type="ECO:0000313" key="13">
    <source>
        <dbReference type="Proteomes" id="UP000694865"/>
    </source>
</evidence>
<evidence type="ECO:0000256" key="3">
    <source>
        <dbReference type="ARBA" id="ARBA00009914"/>
    </source>
</evidence>
<evidence type="ECO:0000256" key="1">
    <source>
        <dbReference type="ARBA" id="ARBA00004123"/>
    </source>
</evidence>
<dbReference type="RefSeq" id="XP_002735089.1">
    <property type="nucleotide sequence ID" value="XM_002735043.2"/>
</dbReference>
<dbReference type="InterPro" id="IPR018851">
    <property type="entry name" value="Borealin_N"/>
</dbReference>
<comment type="subcellular location">
    <subcellularLocation>
        <location evidence="2">Chromosome</location>
        <location evidence="2">Centromere</location>
    </subcellularLocation>
    <subcellularLocation>
        <location evidence="1">Nucleus</location>
    </subcellularLocation>
</comment>
<keyword evidence="6" id="KW-0498">Mitosis</keyword>
<proteinExistence type="inferred from homology"/>
<feature type="domain" description="Borealin C-terminal" evidence="12">
    <location>
        <begin position="202"/>
        <end position="318"/>
    </location>
</feature>
<dbReference type="GeneID" id="100374019"/>
<dbReference type="InterPro" id="IPR018867">
    <property type="entry name" value="Cell_div_borealin"/>
</dbReference>
<dbReference type="Pfam" id="PF10444">
    <property type="entry name" value="Nbl1_Borealin_N"/>
    <property type="match status" value="1"/>
</dbReference>
<evidence type="ECO:0000256" key="4">
    <source>
        <dbReference type="ARBA" id="ARBA00022454"/>
    </source>
</evidence>
<keyword evidence="9" id="KW-0137">Centromere</keyword>
<feature type="region of interest" description="Disordered" evidence="10">
    <location>
        <begin position="153"/>
        <end position="172"/>
    </location>
</feature>
<comment type="similarity">
    <text evidence="3">Belongs to the borealin family.</text>
</comment>
<evidence type="ECO:0000256" key="2">
    <source>
        <dbReference type="ARBA" id="ARBA00004584"/>
    </source>
</evidence>
<accession>A0ABM0GQI5</accession>
<dbReference type="PANTHER" id="PTHR16040:SF7">
    <property type="entry name" value="AUSTRALIN, ISOFORM A-RELATED"/>
    <property type="match status" value="1"/>
</dbReference>
<reference evidence="14" key="1">
    <citation type="submission" date="2025-08" db="UniProtKB">
        <authorList>
            <consortium name="RefSeq"/>
        </authorList>
    </citation>
    <scope>IDENTIFICATION</scope>
    <source>
        <tissue evidence="14">Testes</tissue>
    </source>
</reference>
<name>A0ABM0GQI5_SACKO</name>
<sequence length="328" mass="36298">MPKKRKTKLTKRAKPKLPDSDDQGDLSEHERSQKLELFLQDFDIEVNDRIAAMRKEAEKMCSLINSSYKMELFKLPKAMRNLKRTQFIAKGGSVNAVVLDEVTEGIDRLASTLAPILSCSKSTARVPLGNVGNTKINECTNLDPVTIKEEVLSSEEVQPTETKKTRGKGTRTTKARAALREQNNCSDAPLTVRRSTRKGALKNQLVTPAMNTGRHNALTMGWDTPAVTPKFDPRLPVTPAVMREPKAGERIMSMCGSPLTNPSHAGAKVPEAYIPLRNGQAIQLKANQNIQDLALTEVDDHTRKNLLVLQEQISKILKVKPLKATTQS</sequence>
<feature type="compositionally biased region" description="Basic residues" evidence="10">
    <location>
        <begin position="1"/>
        <end position="15"/>
    </location>
</feature>
<evidence type="ECO:0000259" key="12">
    <source>
        <dbReference type="Pfam" id="PF10512"/>
    </source>
</evidence>
<dbReference type="Pfam" id="PF10512">
    <property type="entry name" value="Borealin"/>
    <property type="match status" value="1"/>
</dbReference>
<feature type="domain" description="Borealin N-terminal" evidence="11">
    <location>
        <begin position="34"/>
        <end position="90"/>
    </location>
</feature>
<evidence type="ECO:0000259" key="11">
    <source>
        <dbReference type="Pfam" id="PF10444"/>
    </source>
</evidence>
<evidence type="ECO:0000313" key="14">
    <source>
        <dbReference type="RefSeq" id="XP_002735089.1"/>
    </source>
</evidence>
<keyword evidence="13" id="KW-1185">Reference proteome</keyword>
<gene>
    <name evidence="14" type="primary">LOC100374019</name>
</gene>
<keyword evidence="4" id="KW-0158">Chromosome</keyword>
<evidence type="ECO:0000256" key="5">
    <source>
        <dbReference type="ARBA" id="ARBA00022618"/>
    </source>
</evidence>
<evidence type="ECO:0000256" key="7">
    <source>
        <dbReference type="ARBA" id="ARBA00023242"/>
    </source>
</evidence>
<dbReference type="PANTHER" id="PTHR16040">
    <property type="entry name" value="AUSTRALIN, ISOFORM A-RELATED"/>
    <property type="match status" value="1"/>
</dbReference>
<feature type="region of interest" description="Disordered" evidence="10">
    <location>
        <begin position="1"/>
        <end position="29"/>
    </location>
</feature>
<keyword evidence="5" id="KW-0132">Cell division</keyword>